<dbReference type="AlphaFoldDB" id="A0A7Y9RQR3"/>
<accession>A0A7Y9RQR3</accession>
<evidence type="ECO:0000313" key="6">
    <source>
        <dbReference type="Proteomes" id="UP000544110"/>
    </source>
</evidence>
<dbReference type="Pfam" id="PF12850">
    <property type="entry name" value="Metallophos_2"/>
    <property type="match status" value="1"/>
</dbReference>
<comment type="caution">
    <text evidence="5">The sequence shown here is derived from an EMBL/GenBank/DDBJ whole genome shotgun (WGS) entry which is preliminary data.</text>
</comment>
<dbReference type="RefSeq" id="WP_343049122.1">
    <property type="nucleotide sequence ID" value="NZ_JACCAC010000001.1"/>
</dbReference>
<evidence type="ECO:0000256" key="1">
    <source>
        <dbReference type="ARBA" id="ARBA00008950"/>
    </source>
</evidence>
<sequence>MPSTRALTSRAHRVGRVLVPAAVGLGVAVVVALGLFGVSSREVTVASHDAVVRPSLAADLRGDLVVRTGPVLPDLRLASAAPVGVEVELGKTEARSTGELVQRYAFIASQPEPQRAVVVDAVQDMALAAALRGLAAGTAVVGLWVLVGPRRRRELVASLRRPRAAVAGAVAVAVVVAAWQPWVGLPPPEEEEQAWEPLADFLGPGVPLPPEAADLQVGTGSVISAQTRRLVRSAVDTYDRSRAFYAEAAEAAADLVDDPLLRQPEDGETVALLVSDRHDNVGMDPVARAVADAAGATAVLDAGDDTSTGSRWEAFSLDSLQEAFGDLDRWAVTGNHDNGPFVGERLAELGWTVLDGEVVEGPGGSRLLGVGDPRASGLGTWREETGLSFGEQAERLADAACEAEADGERVATLLVHDANSGRLALDRGCVDLVVGGHLHVPVGPSEVVGEDGDTGWTYTNGTTGGAAYAIAVGSKLRRSADVALLTYRDGRPVGVQGVTLQTNGVFVVRPWQPLTYGEAEPAPERTDVPEPGQQVGPGTVLRPE</sequence>
<proteinExistence type="inferred from homology"/>
<comment type="similarity">
    <text evidence="1">Belongs to the metallophosphoesterase superfamily. YfcE family.</text>
</comment>
<dbReference type="SUPFAM" id="SSF56300">
    <property type="entry name" value="Metallo-dependent phosphatases"/>
    <property type="match status" value="1"/>
</dbReference>
<feature type="transmembrane region" description="Helical" evidence="3">
    <location>
        <begin position="166"/>
        <end position="183"/>
    </location>
</feature>
<keyword evidence="6" id="KW-1185">Reference proteome</keyword>
<keyword evidence="3" id="KW-1133">Transmembrane helix</keyword>
<feature type="transmembrane region" description="Helical" evidence="3">
    <location>
        <begin position="125"/>
        <end position="146"/>
    </location>
</feature>
<dbReference type="Proteomes" id="UP000544110">
    <property type="component" value="Unassembled WGS sequence"/>
</dbReference>
<feature type="transmembrane region" description="Helical" evidence="3">
    <location>
        <begin position="17"/>
        <end position="38"/>
    </location>
</feature>
<evidence type="ECO:0000259" key="4">
    <source>
        <dbReference type="Pfam" id="PF12850"/>
    </source>
</evidence>
<protein>
    <recommendedName>
        <fullName evidence="4">Calcineurin-like phosphoesterase domain-containing protein</fullName>
    </recommendedName>
</protein>
<evidence type="ECO:0000313" key="5">
    <source>
        <dbReference type="EMBL" id="NYG54816.1"/>
    </source>
</evidence>
<evidence type="ECO:0000256" key="3">
    <source>
        <dbReference type="SAM" id="Phobius"/>
    </source>
</evidence>
<evidence type="ECO:0000256" key="2">
    <source>
        <dbReference type="SAM" id="MobiDB-lite"/>
    </source>
</evidence>
<keyword evidence="3" id="KW-0472">Membrane</keyword>
<name>A0A7Y9RQR3_9ACTN</name>
<reference evidence="5 6" key="1">
    <citation type="submission" date="2020-07" db="EMBL/GenBank/DDBJ databases">
        <title>Sequencing the genomes of 1000 actinobacteria strains.</title>
        <authorList>
            <person name="Klenk H.-P."/>
        </authorList>
    </citation>
    <scope>NUCLEOTIDE SEQUENCE [LARGE SCALE GENOMIC DNA]</scope>
    <source>
        <strain evidence="5 6">DSM 24552</strain>
    </source>
</reference>
<dbReference type="InterPro" id="IPR029052">
    <property type="entry name" value="Metallo-depent_PP-like"/>
</dbReference>
<keyword evidence="3" id="KW-0812">Transmembrane</keyword>
<gene>
    <name evidence="5" type="ORF">BJ989_001120</name>
</gene>
<organism evidence="5 6">
    <name type="scientific">Nocardioides perillae</name>
    <dbReference type="NCBI Taxonomy" id="1119534"/>
    <lineage>
        <taxon>Bacteria</taxon>
        <taxon>Bacillati</taxon>
        <taxon>Actinomycetota</taxon>
        <taxon>Actinomycetes</taxon>
        <taxon>Propionibacteriales</taxon>
        <taxon>Nocardioidaceae</taxon>
        <taxon>Nocardioides</taxon>
    </lineage>
</organism>
<feature type="region of interest" description="Disordered" evidence="2">
    <location>
        <begin position="517"/>
        <end position="544"/>
    </location>
</feature>
<feature type="domain" description="Calcineurin-like phosphoesterase" evidence="4">
    <location>
        <begin position="272"/>
        <end position="442"/>
    </location>
</feature>
<dbReference type="InterPro" id="IPR024654">
    <property type="entry name" value="Calcineurin-like_PHP_lpxH"/>
</dbReference>
<dbReference type="EMBL" id="JACCAC010000001">
    <property type="protein sequence ID" value="NYG54816.1"/>
    <property type="molecule type" value="Genomic_DNA"/>
</dbReference>